<dbReference type="PROSITE" id="PS51819">
    <property type="entry name" value="VOC"/>
    <property type="match status" value="1"/>
</dbReference>
<gene>
    <name evidence="2" type="ORF">DIW15_03150</name>
</gene>
<dbReference type="AlphaFoldDB" id="A0A3D4S4F7"/>
<protein>
    <recommendedName>
        <fullName evidence="1">VOC domain-containing protein</fullName>
    </recommendedName>
</protein>
<dbReference type="InterPro" id="IPR004360">
    <property type="entry name" value="Glyas_Fos-R_dOase_dom"/>
</dbReference>
<evidence type="ECO:0000313" key="2">
    <source>
        <dbReference type="EMBL" id="HCS93693.1"/>
    </source>
</evidence>
<proteinExistence type="predicted"/>
<reference evidence="2 3" key="1">
    <citation type="journal article" date="2018" name="Nat. Biotechnol.">
        <title>A standardized bacterial taxonomy based on genome phylogeny substantially revises the tree of life.</title>
        <authorList>
            <person name="Parks D.H."/>
            <person name="Chuvochina M."/>
            <person name="Waite D.W."/>
            <person name="Rinke C."/>
            <person name="Skarshewski A."/>
            <person name="Chaumeil P.A."/>
            <person name="Hugenholtz P."/>
        </authorList>
    </citation>
    <scope>NUCLEOTIDE SEQUENCE [LARGE SCALE GENOMIC DNA]</scope>
    <source>
        <strain evidence="2">UBA11306</strain>
    </source>
</reference>
<dbReference type="Proteomes" id="UP000262195">
    <property type="component" value="Unassembled WGS sequence"/>
</dbReference>
<organism evidence="2 3">
    <name type="scientific">Bavariicoccus seileri</name>
    <dbReference type="NCBI Taxonomy" id="549685"/>
    <lineage>
        <taxon>Bacteria</taxon>
        <taxon>Bacillati</taxon>
        <taxon>Bacillota</taxon>
        <taxon>Bacilli</taxon>
        <taxon>Lactobacillales</taxon>
        <taxon>Enterococcaceae</taxon>
        <taxon>Bavariicoccus</taxon>
    </lineage>
</organism>
<dbReference type="EMBL" id="DQHO01000018">
    <property type="protein sequence ID" value="HCS93693.1"/>
    <property type="molecule type" value="Genomic_DNA"/>
</dbReference>
<evidence type="ECO:0000259" key="1">
    <source>
        <dbReference type="PROSITE" id="PS51819"/>
    </source>
</evidence>
<evidence type="ECO:0000313" key="3">
    <source>
        <dbReference type="Proteomes" id="UP000262195"/>
    </source>
</evidence>
<dbReference type="Pfam" id="PF00903">
    <property type="entry name" value="Glyoxalase"/>
    <property type="match status" value="1"/>
</dbReference>
<dbReference type="STRING" id="1121105.GCA_000421665_01006"/>
<dbReference type="PANTHER" id="PTHR43279">
    <property type="entry name" value="CATECHOL-2,3-DIOXYGENASE"/>
    <property type="match status" value="1"/>
</dbReference>
<sequence length="315" mass="36644">MSFLSKIRKFLNFGRHDVTTSIHVKTLLVRTNDLDQSKRFYHNTLGLDVLRDHNNSVLLANQNTLMPLIELRGPSKTSSTRYSNANGETDDRLNEPQYHHIGFLLDTKRSWISFIHHILDQEIPITGTSEANKTISFYIKDPDDNLLEFYTKKETKDHHHYPTRNFNEGHDIEWNLKQVLDTVDDDYVTSTYHFEIAHLHLQVSKLNAQTFRHFFVDGLKALEIESYHPRTLNFKMGSLNILITEVYSRRHNPRMTRQNLEPIIEFPTIGTVKKLTNDLLDLQFPCDVSEGETRTIVEGFTFVCTCPEAQIVAKE</sequence>
<accession>A0A3D4S4F7</accession>
<dbReference type="Gene3D" id="3.10.180.10">
    <property type="entry name" value="2,3-Dihydroxybiphenyl 1,2-Dioxygenase, domain 1"/>
    <property type="match status" value="1"/>
</dbReference>
<feature type="domain" description="VOC" evidence="1">
    <location>
        <begin position="23"/>
        <end position="152"/>
    </location>
</feature>
<dbReference type="InterPro" id="IPR037523">
    <property type="entry name" value="VOC_core"/>
</dbReference>
<dbReference type="InterPro" id="IPR029068">
    <property type="entry name" value="Glyas_Bleomycin-R_OHBP_Dase"/>
</dbReference>
<name>A0A3D4S4F7_9ENTE</name>
<dbReference type="SUPFAM" id="SSF54593">
    <property type="entry name" value="Glyoxalase/Bleomycin resistance protein/Dihydroxybiphenyl dioxygenase"/>
    <property type="match status" value="1"/>
</dbReference>
<dbReference type="PANTHER" id="PTHR43279:SF1">
    <property type="entry name" value="CATECHOL-2,3-DIOXYGENASE"/>
    <property type="match status" value="1"/>
</dbReference>
<comment type="caution">
    <text evidence="2">The sequence shown here is derived from an EMBL/GenBank/DDBJ whole genome shotgun (WGS) entry which is preliminary data.</text>
</comment>